<reference evidence="1 2" key="1">
    <citation type="submission" date="2022-12" db="EMBL/GenBank/DDBJ databases">
        <title>HUAS 3-15.</title>
        <authorList>
            <person name="Mo P."/>
        </authorList>
    </citation>
    <scope>NUCLEOTIDE SEQUENCE [LARGE SCALE GENOMIC DNA]</scope>
    <source>
        <strain evidence="1 2">HUAS 3-15</strain>
        <plasmid evidence="1 2">punmamed4</plasmid>
    </source>
</reference>
<dbReference type="RefSeq" id="WP_270151947.1">
    <property type="nucleotide sequence ID" value="NZ_CP115453.1"/>
</dbReference>
<evidence type="ECO:0008006" key="3">
    <source>
        <dbReference type="Google" id="ProtNLM"/>
    </source>
</evidence>
<protein>
    <recommendedName>
        <fullName evidence="3">DUF4157 domain-containing protein</fullName>
    </recommendedName>
</protein>
<name>A0ABY7QIW5_9ACTN</name>
<keyword evidence="1" id="KW-0614">Plasmid</keyword>
<gene>
    <name evidence="1" type="ORF">O1G21_41060</name>
</gene>
<accession>A0ABY7QIW5</accession>
<organism evidence="1 2">
    <name type="scientific">Kitasatospora cathayae</name>
    <dbReference type="NCBI Taxonomy" id="3004092"/>
    <lineage>
        <taxon>Bacteria</taxon>
        <taxon>Bacillati</taxon>
        <taxon>Actinomycetota</taxon>
        <taxon>Actinomycetes</taxon>
        <taxon>Kitasatosporales</taxon>
        <taxon>Streptomycetaceae</taxon>
        <taxon>Kitasatospora</taxon>
    </lineage>
</organism>
<evidence type="ECO:0000313" key="1">
    <source>
        <dbReference type="EMBL" id="WBP92200.1"/>
    </source>
</evidence>
<proteinExistence type="predicted"/>
<keyword evidence="2" id="KW-1185">Reference proteome</keyword>
<geneLocation type="plasmid" evidence="1 2">
    <name>punmamed4</name>
</geneLocation>
<dbReference type="Proteomes" id="UP001212821">
    <property type="component" value="Plasmid punmamed4"/>
</dbReference>
<sequence length="192" mass="20560">MMETETTIEIAVTTTAIPSWRTDLVADPVHHHLPRIAGAVEHLAGPLPEVRIVITNRAAGAWLATTAEASAVGGLPLRTRIRAALATWRGARRSAAMATCVLAADHVLVLAFAPALLGGSEDALIETLGHELVHAAQLNRPGRRASRLEDLRANHRLLQRPIADSYRAEAQVCLEEAEAHELEPAILAAVRA</sequence>
<dbReference type="EMBL" id="CP115453">
    <property type="protein sequence ID" value="WBP92200.1"/>
    <property type="molecule type" value="Genomic_DNA"/>
</dbReference>
<evidence type="ECO:0000313" key="2">
    <source>
        <dbReference type="Proteomes" id="UP001212821"/>
    </source>
</evidence>